<evidence type="ECO:0000256" key="1">
    <source>
        <dbReference type="ARBA" id="ARBA00005474"/>
    </source>
</evidence>
<dbReference type="Pfam" id="PF03195">
    <property type="entry name" value="LOB"/>
    <property type="match status" value="1"/>
</dbReference>
<dbReference type="GeneID" id="108991718"/>
<accession>A0A2I4EQF7</accession>
<dbReference type="GO" id="GO:0005634">
    <property type="term" value="C:nucleus"/>
    <property type="evidence" value="ECO:0000318"/>
    <property type="project" value="GO_Central"/>
</dbReference>
<dbReference type="PANTHER" id="PTHR31301">
    <property type="entry name" value="LOB DOMAIN-CONTAINING PROTEIN 4-RELATED"/>
    <property type="match status" value="1"/>
</dbReference>
<dbReference type="AlphaFoldDB" id="A0A2I4EQF7"/>
<keyword evidence="2" id="KW-1185">Reference proteome</keyword>
<dbReference type="OrthoDB" id="1893065at2759"/>
<dbReference type="Proteomes" id="UP000235220">
    <property type="component" value="Chromosome 7"/>
</dbReference>
<dbReference type="PROSITE" id="PS50891">
    <property type="entry name" value="LOB"/>
    <property type="match status" value="1"/>
</dbReference>
<evidence type="ECO:0000313" key="3">
    <source>
        <dbReference type="RefSeq" id="XP_018821635.1"/>
    </source>
</evidence>
<dbReference type="GO" id="GO:0001216">
    <property type="term" value="F:DNA-binding transcription activator activity"/>
    <property type="evidence" value="ECO:0000318"/>
    <property type="project" value="GO_Central"/>
</dbReference>
<name>A0A2I4EQF7_JUGRE</name>
<dbReference type="InterPro" id="IPR004883">
    <property type="entry name" value="LOB"/>
</dbReference>
<dbReference type="RefSeq" id="XP_018821635.1">
    <property type="nucleotide sequence ID" value="XM_018966090.2"/>
</dbReference>
<gene>
    <name evidence="3" type="primary">LOC108991718</name>
</gene>
<dbReference type="PANTHER" id="PTHR31301:SF67">
    <property type="entry name" value="LOB DOMAIN-CONTAINING PROTEIN 22"/>
    <property type="match status" value="1"/>
</dbReference>
<proteinExistence type="inferred from homology"/>
<dbReference type="KEGG" id="jre:108991718"/>
<organism evidence="2 3">
    <name type="scientific">Juglans regia</name>
    <name type="common">English walnut</name>
    <dbReference type="NCBI Taxonomy" id="51240"/>
    <lineage>
        <taxon>Eukaryota</taxon>
        <taxon>Viridiplantae</taxon>
        <taxon>Streptophyta</taxon>
        <taxon>Embryophyta</taxon>
        <taxon>Tracheophyta</taxon>
        <taxon>Spermatophyta</taxon>
        <taxon>Magnoliopsida</taxon>
        <taxon>eudicotyledons</taxon>
        <taxon>Gunneridae</taxon>
        <taxon>Pentapetalae</taxon>
        <taxon>rosids</taxon>
        <taxon>fabids</taxon>
        <taxon>Fagales</taxon>
        <taxon>Juglandaceae</taxon>
        <taxon>Juglans</taxon>
    </lineage>
</organism>
<dbReference type="Gramene" id="Jr07_28220_p1">
    <property type="protein sequence ID" value="cds.Jr07_28220_p1"/>
    <property type="gene ID" value="Jr07_28220"/>
</dbReference>
<dbReference type="GO" id="GO:0006355">
    <property type="term" value="P:regulation of DNA-templated transcription"/>
    <property type="evidence" value="ECO:0000318"/>
    <property type="project" value="GO_Central"/>
</dbReference>
<comment type="similarity">
    <text evidence="1">Belongs to the LOB domain-containing protein family.</text>
</comment>
<sequence length="283" mass="32188">MNINPRHGNGTTQACAACKYQRRKCAPDCILAPYFPHDRQRQFLNAHKLFGVSNITKVIKNLDQPDKDEAMRTIIFQSDMRANDPVGGCYRMIRDLQRLIDYNKAELEIVLHQLALCRAQAHQHQQPHVQMPEVADPIFNSENHVINSAADPLGSYNNGVQYHYLGLPHQEQYFVVNNDNLQEDVSAWAVQESASNLSSLHVKNVDVGDECDDIKPIFERPCERNEIKLGHDQEKVHERSYEAMLRIDNSILKEEDGSIQQAAQEDHDLKGAATLFTLTNCNS</sequence>
<reference evidence="3" key="1">
    <citation type="submission" date="2025-08" db="UniProtKB">
        <authorList>
            <consortium name="RefSeq"/>
        </authorList>
    </citation>
    <scope>IDENTIFICATION</scope>
    <source>
        <tissue evidence="3">Leaves</tissue>
    </source>
</reference>
<protein>
    <submittedName>
        <fullName evidence="3">LOB domain-containing protein 22-like</fullName>
    </submittedName>
</protein>
<dbReference type="STRING" id="51240.A0A2I4EQF7"/>
<evidence type="ECO:0000313" key="2">
    <source>
        <dbReference type="Proteomes" id="UP000235220"/>
    </source>
</evidence>